<dbReference type="RefSeq" id="WP_089608863.1">
    <property type="nucleotide sequence ID" value="NZ_CP022121.1"/>
</dbReference>
<evidence type="ECO:0000256" key="1">
    <source>
        <dbReference type="ARBA" id="ARBA00022737"/>
    </source>
</evidence>
<dbReference type="Pfam" id="PF16244">
    <property type="entry name" value="DUF4901"/>
    <property type="match status" value="2"/>
</dbReference>
<reference evidence="4 5" key="1">
    <citation type="submission" date="2022-08" db="EMBL/GenBank/DDBJ databases">
        <title>Proteogenomics of the novel Dehalobacterium formicoaceticum strain EZ94 highlights a key role of methyltransferases during anaerobic dichloromethane degradation.</title>
        <authorList>
            <person name="Wasmund K."/>
        </authorList>
    </citation>
    <scope>NUCLEOTIDE SEQUENCE [LARGE SCALE GENOMIC DNA]</scope>
    <source>
        <strain evidence="4 5">EZ94</strain>
    </source>
</reference>
<name>A0ABT1Y3R0_9FIRM</name>
<proteinExistence type="predicted"/>
<dbReference type="Pfam" id="PF00395">
    <property type="entry name" value="SLH"/>
    <property type="match status" value="2"/>
</dbReference>
<accession>A0ABT1Y3R0</accession>
<evidence type="ECO:0000313" key="4">
    <source>
        <dbReference type="EMBL" id="MCR6545198.1"/>
    </source>
</evidence>
<dbReference type="PROSITE" id="PS51272">
    <property type="entry name" value="SLH"/>
    <property type="match status" value="2"/>
</dbReference>
<feature type="chain" id="PRO_5046074464" evidence="2">
    <location>
        <begin position="25"/>
        <end position="705"/>
    </location>
</feature>
<evidence type="ECO:0000259" key="3">
    <source>
        <dbReference type="PROSITE" id="PS51272"/>
    </source>
</evidence>
<feature type="domain" description="SLH" evidence="3">
    <location>
        <begin position="649"/>
        <end position="705"/>
    </location>
</feature>
<dbReference type="Proteomes" id="UP001524944">
    <property type="component" value="Unassembled WGS sequence"/>
</dbReference>
<evidence type="ECO:0000313" key="5">
    <source>
        <dbReference type="Proteomes" id="UP001524944"/>
    </source>
</evidence>
<organism evidence="4 5">
    <name type="scientific">Dehalobacterium formicoaceticum</name>
    <dbReference type="NCBI Taxonomy" id="51515"/>
    <lineage>
        <taxon>Bacteria</taxon>
        <taxon>Bacillati</taxon>
        <taxon>Bacillota</taxon>
        <taxon>Clostridia</taxon>
        <taxon>Eubacteriales</taxon>
        <taxon>Peptococcaceae</taxon>
        <taxon>Dehalobacterium</taxon>
    </lineage>
</organism>
<keyword evidence="2" id="KW-0732">Signal</keyword>
<dbReference type="EMBL" id="JANPWE010000002">
    <property type="protein sequence ID" value="MCR6545198.1"/>
    <property type="molecule type" value="Genomic_DNA"/>
</dbReference>
<dbReference type="InterPro" id="IPR001119">
    <property type="entry name" value="SLH_dom"/>
</dbReference>
<keyword evidence="1" id="KW-0677">Repeat</keyword>
<dbReference type="InterPro" id="IPR032599">
    <property type="entry name" value="YcdB/YcdC_rep_domain"/>
</dbReference>
<gene>
    <name evidence="4" type="ORF">NVS47_06665</name>
</gene>
<feature type="domain" description="SLH" evidence="3">
    <location>
        <begin position="535"/>
        <end position="597"/>
    </location>
</feature>
<protein>
    <submittedName>
        <fullName evidence="4">S-layer homology domain-containing protein</fullName>
    </submittedName>
</protein>
<feature type="signal peptide" evidence="2">
    <location>
        <begin position="1"/>
        <end position="24"/>
    </location>
</feature>
<sequence>MKRISSILITLLLLFGIFPATVFAASGTDGQLMTVEQAIKIAKDLFPLTKDLDQFDSTYEQNENDNIWSLRWYTEQGGGGELNVRVNAVSGEIAGFTYYNPNDYSGKFSSIPKVSRQEGEKIARNFIKKVAPSKANEIVLKPNNGSYYGGPVFHYYQFVRTIKGIEYPMNNINVEVNGQTGEVRSFYVNWEKIDVPGQTAKLSLADAEKIFTEKLGFELKYFKPRSKPIKTIYEINNPYQIAVDAMTGEIITDSYYGPYADDKGMGGMGGMENSPSSPLEPYEQQEADQLKGLISRERAFEIATKAITVPENYKLNSSNLNKDWEFPELRIWSFQWSLEAKDRYGWASVEIDAKTGKVLAFDKNEDQYPYSNQGTQKDLKIKTKADAEKIVQEFLKANYPETVGNLRPQPEYFVRPMGMSDENNQPSYFFQYERLVNEIPFTQNLVYASVNSYTGEITSFRIRFLDLNFPSVDNVIEKGAFTAKNLTENPMTLVYSKDQDQKLRLVYKLAVLESYRYDAVTGQMLDYNGEPLQDKKAGEITDIKGHWAENEINTLNQMSLLHYENGLFQPNASMTQAELIKVLVKSANSYLSDATSGNWYDNYYQQAKQSGLITEAEIKPQASLTREEVAKFITRTIVGDKIARLSIYQIPFQDKASISQGYQGYVAIMDGLGIMKGEGTSFLPQREMKKGEVCVALIRYLRLEK</sequence>
<evidence type="ECO:0000256" key="2">
    <source>
        <dbReference type="SAM" id="SignalP"/>
    </source>
</evidence>
<keyword evidence="5" id="KW-1185">Reference proteome</keyword>
<comment type="caution">
    <text evidence="4">The sequence shown here is derived from an EMBL/GenBank/DDBJ whole genome shotgun (WGS) entry which is preliminary data.</text>
</comment>